<dbReference type="GO" id="GO:0006631">
    <property type="term" value="P:fatty acid metabolic process"/>
    <property type="evidence" value="ECO:0007669"/>
    <property type="project" value="UniProtKB-ARBA"/>
</dbReference>
<dbReference type="GO" id="GO:0004497">
    <property type="term" value="F:monooxygenase activity"/>
    <property type="evidence" value="ECO:0007669"/>
    <property type="project" value="InterPro"/>
</dbReference>
<keyword evidence="2 6" id="KW-0349">Heme</keyword>
<evidence type="ECO:0000256" key="1">
    <source>
        <dbReference type="ARBA" id="ARBA00010617"/>
    </source>
</evidence>
<dbReference type="InterPro" id="IPR036396">
    <property type="entry name" value="Cyt_P450_sf"/>
</dbReference>
<evidence type="ECO:0000256" key="4">
    <source>
        <dbReference type="ARBA" id="ARBA00023004"/>
    </source>
</evidence>
<protein>
    <submittedName>
        <fullName evidence="7">Cytochrome P450 CYP74B16</fullName>
    </submittedName>
</protein>
<dbReference type="AlphaFoldDB" id="E3VWA8"/>
<dbReference type="GO" id="GO:0016705">
    <property type="term" value="F:oxidoreductase activity, acting on paired donors, with incorporation or reduction of molecular oxygen"/>
    <property type="evidence" value="ECO:0007669"/>
    <property type="project" value="InterPro"/>
</dbReference>
<evidence type="ECO:0000256" key="3">
    <source>
        <dbReference type="ARBA" id="ARBA00022723"/>
    </source>
</evidence>
<dbReference type="GO" id="GO:0005506">
    <property type="term" value="F:iron ion binding"/>
    <property type="evidence" value="ECO:0007669"/>
    <property type="project" value="InterPro"/>
</dbReference>
<dbReference type="Pfam" id="PF00067">
    <property type="entry name" value="p450"/>
    <property type="match status" value="1"/>
</dbReference>
<dbReference type="InterPro" id="IPR002403">
    <property type="entry name" value="Cyt_P450_E_grp-IV"/>
</dbReference>
<sequence>MAHSPPIPPSAAAVPPLRTIPGSYGWPVVGPIADRLNYFWFRGPEKFFRKRMEKYKSPVFRTNVPPTFPFFAGVNPNVVMVLDCKSYAHLFDTEIADKKDTLLGDFMPSVGFNGDLRMCAYQDVLEPKHAQIKKFIMAILKRGTKVWTTELKVNLDEMWTTLETDISSKGSATLFSPLQHCLLKLLLKSYVGADVSETAPDLAKSGPTIINTWFALQVRPTIAINVIQPLEEIFVHSFRYPSFLARPGYNKLANFIKTQGHDVVQLGVTEYGLTEEEAIHNLLFVLAFNSFEGFTLFIPKLLTRLLSDSTLQEKLRVEARQNGGTELTFTSFKQMPLIQSFVYETLRLEPPVPTQFARARKDFTLSSSEASYKVKKGELLCGYQPLVMRDPTIFDDPESFKPDRFLGEKGAELLNYLYWSNGPETGSASHSNKQCAGKEYVTVTGSLFVAHLLRRYDSISGEGSTIKAVEKAK</sequence>
<evidence type="ECO:0000256" key="6">
    <source>
        <dbReference type="PIRSR" id="PIRSR602403-1"/>
    </source>
</evidence>
<dbReference type="PRINTS" id="PR00465">
    <property type="entry name" value="EP450IV"/>
</dbReference>
<keyword evidence="5" id="KW-0456">Lyase</keyword>
<dbReference type="PANTHER" id="PTHR24286">
    <property type="entry name" value="CYTOCHROME P450 26"/>
    <property type="match status" value="1"/>
</dbReference>
<organism evidence="7">
    <name type="scientific">Linum usitatissimum</name>
    <name type="common">Flax</name>
    <name type="synonym">Linum humile</name>
    <dbReference type="NCBI Taxonomy" id="4006"/>
    <lineage>
        <taxon>Eukaryota</taxon>
        <taxon>Viridiplantae</taxon>
        <taxon>Streptophyta</taxon>
        <taxon>Embryophyta</taxon>
        <taxon>Tracheophyta</taxon>
        <taxon>Spermatophyta</taxon>
        <taxon>Magnoliopsida</taxon>
        <taxon>eudicotyledons</taxon>
        <taxon>Gunneridae</taxon>
        <taxon>Pentapetalae</taxon>
        <taxon>rosids</taxon>
        <taxon>fabids</taxon>
        <taxon>Malpighiales</taxon>
        <taxon>Linaceae</taxon>
        <taxon>Linum</taxon>
    </lineage>
</organism>
<dbReference type="PANTHER" id="PTHR24286:SF49">
    <property type="entry name" value="INACTIVE LINOLENATE HYDROPEROXIDE LYASE-RELATED"/>
    <property type="match status" value="1"/>
</dbReference>
<accession>E3VWA8</accession>
<evidence type="ECO:0000256" key="2">
    <source>
        <dbReference type="ARBA" id="ARBA00022617"/>
    </source>
</evidence>
<dbReference type="EMBL" id="HQ286277">
    <property type="protein sequence ID" value="ADP03054.2"/>
    <property type="molecule type" value="mRNA"/>
</dbReference>
<dbReference type="GO" id="GO:0016125">
    <property type="term" value="P:sterol metabolic process"/>
    <property type="evidence" value="ECO:0007669"/>
    <property type="project" value="TreeGrafter"/>
</dbReference>
<evidence type="ECO:0000256" key="5">
    <source>
        <dbReference type="ARBA" id="ARBA00023239"/>
    </source>
</evidence>
<dbReference type="CDD" id="cd11071">
    <property type="entry name" value="CYP74"/>
    <property type="match status" value="1"/>
</dbReference>
<keyword evidence="3 6" id="KW-0479">Metal-binding</keyword>
<dbReference type="InterPro" id="IPR001128">
    <property type="entry name" value="Cyt_P450"/>
</dbReference>
<dbReference type="Gene3D" id="1.10.630.10">
    <property type="entry name" value="Cytochrome P450"/>
    <property type="match status" value="1"/>
</dbReference>
<evidence type="ECO:0000313" key="7">
    <source>
        <dbReference type="EMBL" id="ADP03054.2"/>
    </source>
</evidence>
<comment type="cofactor">
    <cofactor evidence="6">
        <name>heme</name>
        <dbReference type="ChEBI" id="CHEBI:30413"/>
    </cofactor>
</comment>
<proteinExistence type="evidence at transcript level"/>
<dbReference type="SUPFAM" id="SSF48264">
    <property type="entry name" value="Cytochrome P450"/>
    <property type="match status" value="1"/>
</dbReference>
<dbReference type="FunFam" id="1.10.630.10:FF:000024">
    <property type="entry name" value="Allene oxide synthase, chloroplastic"/>
    <property type="match status" value="1"/>
</dbReference>
<keyword evidence="4 6" id="KW-0408">Iron</keyword>
<name>E3VWA8_LINUS</name>
<comment type="similarity">
    <text evidence="1">Belongs to the cytochrome P450 family.</text>
</comment>
<dbReference type="GO" id="GO:0016829">
    <property type="term" value="F:lyase activity"/>
    <property type="evidence" value="ECO:0007669"/>
    <property type="project" value="UniProtKB-KW"/>
</dbReference>
<dbReference type="GO" id="GO:0020037">
    <property type="term" value="F:heme binding"/>
    <property type="evidence" value="ECO:0007669"/>
    <property type="project" value="InterPro"/>
</dbReference>
<feature type="binding site" description="axial binding residue" evidence="6">
    <location>
        <position position="435"/>
    </location>
    <ligand>
        <name>heme</name>
        <dbReference type="ChEBI" id="CHEBI:30413"/>
    </ligand>
    <ligandPart>
        <name>Fe</name>
        <dbReference type="ChEBI" id="CHEBI:18248"/>
    </ligandPart>
</feature>
<reference evidence="7" key="1">
    <citation type="journal article" date="2012" name="Biochim. Biophys. Acta">
        <title>Green leaf divinyl ether synthase: Gene detection, molecular cloning and identification of a unique CYP74B subfamily member.</title>
        <authorList>
            <person name="Gogolev Y.V."/>
            <person name="Gorina S.S."/>
            <person name="Gogoleva N.E."/>
            <person name="Toporkova Y.Y."/>
            <person name="Chechetkin I.R."/>
            <person name="Grechkin A.N."/>
        </authorList>
    </citation>
    <scope>NUCLEOTIDE SEQUENCE</scope>
    <source>
        <strain evidence="7">8305170</strain>
    </source>
</reference>